<accession>A0ABS2PSW5</accession>
<proteinExistence type="predicted"/>
<keyword evidence="3" id="KW-1185">Reference proteome</keyword>
<organism evidence="2 3">
    <name type="scientific">Streptococcus loxodontisalivarius</name>
    <dbReference type="NCBI Taxonomy" id="1349415"/>
    <lineage>
        <taxon>Bacteria</taxon>
        <taxon>Bacillati</taxon>
        <taxon>Bacillota</taxon>
        <taxon>Bacilli</taxon>
        <taxon>Lactobacillales</taxon>
        <taxon>Streptococcaceae</taxon>
        <taxon>Streptococcus</taxon>
    </lineage>
</organism>
<gene>
    <name evidence="2" type="ORF">JOC28_001103</name>
</gene>
<dbReference type="RefSeq" id="WP_205009645.1">
    <property type="nucleotide sequence ID" value="NZ_JAFBEH010000019.1"/>
</dbReference>
<feature type="domain" description="Chromosomal replication initiator protein DnaA ATPAse" evidence="1">
    <location>
        <begin position="4"/>
        <end position="141"/>
    </location>
</feature>
<dbReference type="Proteomes" id="UP000697472">
    <property type="component" value="Unassembled WGS sequence"/>
</dbReference>
<protein>
    <submittedName>
        <fullName evidence="2">Chromosomal replication initiation ATPase DnaA</fullName>
    </submittedName>
</protein>
<evidence type="ECO:0000259" key="1">
    <source>
        <dbReference type="Pfam" id="PF00308"/>
    </source>
</evidence>
<dbReference type="InterPro" id="IPR027417">
    <property type="entry name" value="P-loop_NTPase"/>
</dbReference>
<dbReference type="EMBL" id="JAFBEH010000019">
    <property type="protein sequence ID" value="MBM7642805.1"/>
    <property type="molecule type" value="Genomic_DNA"/>
</dbReference>
<name>A0ABS2PSW5_9STRE</name>
<sequence>MTKTLDDIVRDDKNALALAGLKMVCEEKGIYNPLYLYGEEESMKNELVQATYEKLGLQKGVQVALCSAYVLTIEKISEIVSSALDYLILTDLDQLTFDTENEQALIELINAPGKQVIVTAQVEPSQLPIGIDLETALTSGMTVSL</sequence>
<comment type="caution">
    <text evidence="2">The sequence shown here is derived from an EMBL/GenBank/DDBJ whole genome shotgun (WGS) entry which is preliminary data.</text>
</comment>
<reference evidence="2 3" key="1">
    <citation type="submission" date="2021-01" db="EMBL/GenBank/DDBJ databases">
        <title>Genomic Encyclopedia of Type Strains, Phase IV (KMG-IV): sequencing the most valuable type-strain genomes for metagenomic binning, comparative biology and taxonomic classification.</title>
        <authorList>
            <person name="Goeker M."/>
        </authorList>
    </citation>
    <scope>NUCLEOTIDE SEQUENCE [LARGE SCALE GENOMIC DNA]</scope>
    <source>
        <strain evidence="2 3">DSM 27382</strain>
    </source>
</reference>
<dbReference type="Gene3D" id="3.40.50.300">
    <property type="entry name" value="P-loop containing nucleotide triphosphate hydrolases"/>
    <property type="match status" value="1"/>
</dbReference>
<dbReference type="InterPro" id="IPR013317">
    <property type="entry name" value="DnaA_dom"/>
</dbReference>
<evidence type="ECO:0000313" key="3">
    <source>
        <dbReference type="Proteomes" id="UP000697472"/>
    </source>
</evidence>
<dbReference type="Pfam" id="PF00308">
    <property type="entry name" value="Bac_DnaA"/>
    <property type="match status" value="1"/>
</dbReference>
<evidence type="ECO:0000313" key="2">
    <source>
        <dbReference type="EMBL" id="MBM7642805.1"/>
    </source>
</evidence>